<dbReference type="Gene3D" id="3.40.50.2300">
    <property type="match status" value="1"/>
</dbReference>
<evidence type="ECO:0000313" key="5">
    <source>
        <dbReference type="EMBL" id="QTD48062.1"/>
    </source>
</evidence>
<dbReference type="PROSITE" id="PS50110">
    <property type="entry name" value="RESPONSE_REGULATORY"/>
    <property type="match status" value="1"/>
</dbReference>
<name>A0A8A4TFU5_SULCO</name>
<dbReference type="SUPFAM" id="SSF52172">
    <property type="entry name" value="CheY-like"/>
    <property type="match status" value="1"/>
</dbReference>
<accession>A0A8A4TFU5</accession>
<organism evidence="5 6">
    <name type="scientific">Sulfidibacter corallicola</name>
    <dbReference type="NCBI Taxonomy" id="2818388"/>
    <lineage>
        <taxon>Bacteria</taxon>
        <taxon>Pseudomonadati</taxon>
        <taxon>Acidobacteriota</taxon>
        <taxon>Holophagae</taxon>
        <taxon>Acanthopleuribacterales</taxon>
        <taxon>Acanthopleuribacteraceae</taxon>
        <taxon>Sulfidibacter</taxon>
    </lineage>
</organism>
<dbReference type="InterPro" id="IPR050595">
    <property type="entry name" value="Bact_response_regulator"/>
</dbReference>
<dbReference type="InterPro" id="IPR011006">
    <property type="entry name" value="CheY-like_superfamily"/>
</dbReference>
<protein>
    <submittedName>
        <fullName evidence="5">Response regulator</fullName>
    </submittedName>
</protein>
<feature type="domain" description="Response regulatory" evidence="4">
    <location>
        <begin position="6"/>
        <end position="122"/>
    </location>
</feature>
<dbReference type="AlphaFoldDB" id="A0A8A4TFU5"/>
<dbReference type="Pfam" id="PF00072">
    <property type="entry name" value="Response_reg"/>
    <property type="match status" value="1"/>
</dbReference>
<dbReference type="KEGG" id="scor:J3U87_20960"/>
<keyword evidence="3" id="KW-0175">Coiled coil</keyword>
<evidence type="ECO:0000259" key="4">
    <source>
        <dbReference type="PROSITE" id="PS50110"/>
    </source>
</evidence>
<evidence type="ECO:0000256" key="2">
    <source>
        <dbReference type="PROSITE-ProRule" id="PRU00169"/>
    </source>
</evidence>
<dbReference type="PANTHER" id="PTHR44591">
    <property type="entry name" value="STRESS RESPONSE REGULATOR PROTEIN 1"/>
    <property type="match status" value="1"/>
</dbReference>
<reference evidence="5" key="1">
    <citation type="submission" date="2021-03" db="EMBL/GenBank/DDBJ databases">
        <title>Acanthopleuribacteraceae sp. M133.</title>
        <authorList>
            <person name="Wang G."/>
        </authorList>
    </citation>
    <scope>NUCLEOTIDE SEQUENCE</scope>
    <source>
        <strain evidence="5">M133</strain>
    </source>
</reference>
<evidence type="ECO:0000313" key="6">
    <source>
        <dbReference type="Proteomes" id="UP000663929"/>
    </source>
</evidence>
<dbReference type="SMART" id="SM00448">
    <property type="entry name" value="REC"/>
    <property type="match status" value="1"/>
</dbReference>
<dbReference type="GO" id="GO:0000160">
    <property type="term" value="P:phosphorelay signal transduction system"/>
    <property type="evidence" value="ECO:0007669"/>
    <property type="project" value="InterPro"/>
</dbReference>
<proteinExistence type="predicted"/>
<keyword evidence="6" id="KW-1185">Reference proteome</keyword>
<dbReference type="InterPro" id="IPR001789">
    <property type="entry name" value="Sig_transdc_resp-reg_receiver"/>
</dbReference>
<dbReference type="EMBL" id="CP071793">
    <property type="protein sequence ID" value="QTD48062.1"/>
    <property type="molecule type" value="Genomic_DNA"/>
</dbReference>
<dbReference type="Proteomes" id="UP000663929">
    <property type="component" value="Chromosome"/>
</dbReference>
<feature type="coiled-coil region" evidence="3">
    <location>
        <begin position="131"/>
        <end position="165"/>
    </location>
</feature>
<gene>
    <name evidence="5" type="ORF">J3U87_20960</name>
</gene>
<evidence type="ECO:0000256" key="3">
    <source>
        <dbReference type="SAM" id="Coils"/>
    </source>
</evidence>
<dbReference type="RefSeq" id="WP_237377724.1">
    <property type="nucleotide sequence ID" value="NZ_CP071793.1"/>
</dbReference>
<dbReference type="PANTHER" id="PTHR44591:SF19">
    <property type="entry name" value="TWO-COMPONENT RESPONSE REGULATOR-RELATED"/>
    <property type="match status" value="1"/>
</dbReference>
<sequence length="240" mass="28017">MEGKFRLLIVDDDPAILKTMKAIARHHRHLETEVVDQPAKASEKIQNNAPYHIILTDLVMPGITGVDLLRMAKAKSPDTKVILVASFGDQQILMDAIKYGVYDYIHKPFRPEELNLMLNNCTERFLHLREKHDLKQELVLNKTKLEEYDAEVLALRHEIARLRTLLKQYEPDMEDMPQDISQAIAKAAAKRVTNIQQYDIYRELRDLTNLYEEKRITQQEFQEFRKALLERAYRTSLTSA</sequence>
<keyword evidence="1 2" id="KW-0597">Phosphoprotein</keyword>
<evidence type="ECO:0000256" key="1">
    <source>
        <dbReference type="ARBA" id="ARBA00022553"/>
    </source>
</evidence>
<feature type="modified residue" description="4-aspartylphosphate" evidence="2">
    <location>
        <position position="57"/>
    </location>
</feature>